<sequence length="182" mass="18497">MAPESVRRLRKWARRRRTPLVIGAVALVLALIAAFLIYRAATEPIVGGDGSDDSNPFAIPSTSSSVPPGATGDITDIGGGNFGLPTGGLSVGCDTVTFTMSFTSNAPITIAGYLTSAGKQDYFPVDSSGTVSVQQCATDPSVLILAQAGAQSTTISCTTTKSGRVAETKSAAGPYGIVACYG</sequence>
<evidence type="ECO:0000256" key="1">
    <source>
        <dbReference type="SAM" id="MobiDB-lite"/>
    </source>
</evidence>
<evidence type="ECO:0000313" key="4">
    <source>
        <dbReference type="Proteomes" id="UP001501057"/>
    </source>
</evidence>
<organism evidence="3 4">
    <name type="scientific">Aeromicrobium alkaliterrae</name>
    <dbReference type="NCBI Taxonomy" id="302168"/>
    <lineage>
        <taxon>Bacteria</taxon>
        <taxon>Bacillati</taxon>
        <taxon>Actinomycetota</taxon>
        <taxon>Actinomycetes</taxon>
        <taxon>Propionibacteriales</taxon>
        <taxon>Nocardioidaceae</taxon>
        <taxon>Aeromicrobium</taxon>
    </lineage>
</organism>
<feature type="transmembrane region" description="Helical" evidence="2">
    <location>
        <begin position="20"/>
        <end position="38"/>
    </location>
</feature>
<comment type="caution">
    <text evidence="3">The sequence shown here is derived from an EMBL/GenBank/DDBJ whole genome shotgun (WGS) entry which is preliminary data.</text>
</comment>
<dbReference type="RefSeq" id="WP_344197282.1">
    <property type="nucleotide sequence ID" value="NZ_BAAAME010000002.1"/>
</dbReference>
<keyword evidence="2" id="KW-0812">Transmembrane</keyword>
<evidence type="ECO:0000313" key="3">
    <source>
        <dbReference type="EMBL" id="GAA1726898.1"/>
    </source>
</evidence>
<dbReference type="EMBL" id="BAAAME010000002">
    <property type="protein sequence ID" value="GAA1726898.1"/>
    <property type="molecule type" value="Genomic_DNA"/>
</dbReference>
<name>A0ABP4VH81_9ACTN</name>
<protein>
    <submittedName>
        <fullName evidence="3">Uncharacterized protein</fullName>
    </submittedName>
</protein>
<accession>A0ABP4VH81</accession>
<keyword evidence="4" id="KW-1185">Reference proteome</keyword>
<keyword evidence="2" id="KW-0472">Membrane</keyword>
<evidence type="ECO:0000256" key="2">
    <source>
        <dbReference type="SAM" id="Phobius"/>
    </source>
</evidence>
<proteinExistence type="predicted"/>
<gene>
    <name evidence="3" type="ORF">GCM10009710_04460</name>
</gene>
<feature type="region of interest" description="Disordered" evidence="1">
    <location>
        <begin position="49"/>
        <end position="72"/>
    </location>
</feature>
<keyword evidence="2" id="KW-1133">Transmembrane helix</keyword>
<reference evidence="4" key="1">
    <citation type="journal article" date="2019" name="Int. J. Syst. Evol. Microbiol.">
        <title>The Global Catalogue of Microorganisms (GCM) 10K type strain sequencing project: providing services to taxonomists for standard genome sequencing and annotation.</title>
        <authorList>
            <consortium name="The Broad Institute Genomics Platform"/>
            <consortium name="The Broad Institute Genome Sequencing Center for Infectious Disease"/>
            <person name="Wu L."/>
            <person name="Ma J."/>
        </authorList>
    </citation>
    <scope>NUCLEOTIDE SEQUENCE [LARGE SCALE GENOMIC DNA]</scope>
    <source>
        <strain evidence="4">JCM 13518</strain>
    </source>
</reference>
<dbReference type="Proteomes" id="UP001501057">
    <property type="component" value="Unassembled WGS sequence"/>
</dbReference>